<sequence length="109" mass="11970">MLNRKNENHTFRTGVIVAAAAFIALSFLAGGMIEISRDVGMLRWLRDVAVYLFVNKFAEKLFASILLGAGVAFVSGMIAYGKASRKYRSSRTTRVRFSAEESSGVEKTA</sequence>
<protein>
    <submittedName>
        <fullName evidence="2">Uncharacterized protein</fullName>
    </submittedName>
</protein>
<keyword evidence="1" id="KW-1133">Transmembrane helix</keyword>
<evidence type="ECO:0000313" key="5">
    <source>
        <dbReference type="Proteomes" id="UP000260828"/>
    </source>
</evidence>
<name>A0A174U6L7_9FIRM</name>
<dbReference type="OrthoDB" id="1860886at2"/>
<feature type="transmembrane region" description="Helical" evidence="1">
    <location>
        <begin position="12"/>
        <end position="33"/>
    </location>
</feature>
<accession>A0A174U6L7</accession>
<reference evidence="3 5" key="2">
    <citation type="submission" date="2018-08" db="EMBL/GenBank/DDBJ databases">
        <title>A genome reference for cultivated species of the human gut microbiota.</title>
        <authorList>
            <person name="Zou Y."/>
            <person name="Xue W."/>
            <person name="Luo G."/>
        </authorList>
    </citation>
    <scope>NUCLEOTIDE SEQUENCE [LARGE SCALE GENOMIC DNA]</scope>
    <source>
        <strain evidence="3 5">TF05-12AC</strain>
    </source>
</reference>
<keyword evidence="1" id="KW-0472">Membrane</keyword>
<reference evidence="2 4" key="1">
    <citation type="submission" date="2015-09" db="EMBL/GenBank/DDBJ databases">
        <authorList>
            <consortium name="Pathogen Informatics"/>
        </authorList>
    </citation>
    <scope>NUCLEOTIDE SEQUENCE [LARGE SCALE GENOMIC DNA]</scope>
    <source>
        <strain evidence="2 4">2789STDY5834939</strain>
    </source>
</reference>
<dbReference type="AlphaFoldDB" id="A0A174U6L7"/>
<evidence type="ECO:0000313" key="2">
    <source>
        <dbReference type="EMBL" id="CUQ17902.1"/>
    </source>
</evidence>
<dbReference type="EMBL" id="QVME01000004">
    <property type="protein sequence ID" value="RGE67821.1"/>
    <property type="molecule type" value="Genomic_DNA"/>
</dbReference>
<dbReference type="Proteomes" id="UP000095765">
    <property type="component" value="Unassembled WGS sequence"/>
</dbReference>
<organism evidence="2 4">
    <name type="scientific">Anaerotruncus colihominis</name>
    <dbReference type="NCBI Taxonomy" id="169435"/>
    <lineage>
        <taxon>Bacteria</taxon>
        <taxon>Bacillati</taxon>
        <taxon>Bacillota</taxon>
        <taxon>Clostridia</taxon>
        <taxon>Eubacteriales</taxon>
        <taxon>Oscillospiraceae</taxon>
        <taxon>Anaerotruncus</taxon>
    </lineage>
</organism>
<evidence type="ECO:0000313" key="4">
    <source>
        <dbReference type="Proteomes" id="UP000095765"/>
    </source>
</evidence>
<evidence type="ECO:0000313" key="3">
    <source>
        <dbReference type="EMBL" id="RGE67821.1"/>
    </source>
</evidence>
<proteinExistence type="predicted"/>
<feature type="transmembrane region" description="Helical" evidence="1">
    <location>
        <begin position="61"/>
        <end position="81"/>
    </location>
</feature>
<dbReference type="Proteomes" id="UP000260828">
    <property type="component" value="Unassembled WGS sequence"/>
</dbReference>
<gene>
    <name evidence="3" type="ORF">DXC40_10095</name>
    <name evidence="2" type="ORF">ERS852551_03436</name>
</gene>
<dbReference type="RefSeq" id="WP_055246031.1">
    <property type="nucleotide sequence ID" value="NZ_CABIWA010000001.1"/>
</dbReference>
<evidence type="ECO:0000256" key="1">
    <source>
        <dbReference type="SAM" id="Phobius"/>
    </source>
</evidence>
<dbReference type="EMBL" id="CZBE01000033">
    <property type="protein sequence ID" value="CUQ17902.1"/>
    <property type="molecule type" value="Genomic_DNA"/>
</dbReference>
<keyword evidence="1" id="KW-0812">Transmembrane</keyword>